<protein>
    <submittedName>
        <fullName evidence="2">Uncharacterized protein</fullName>
    </submittedName>
</protein>
<reference evidence="2 3" key="1">
    <citation type="submission" date="2024-01" db="EMBL/GenBank/DDBJ databases">
        <title>The genomes of 5 underutilized Papilionoideae crops provide insights into root nodulation and disease resistanc.</title>
        <authorList>
            <person name="Jiang F."/>
        </authorList>
    </citation>
    <scope>NUCLEOTIDE SEQUENCE [LARGE SCALE GENOMIC DNA]</scope>
    <source>
        <strain evidence="2">DUOXIRENSHENG_FW03</strain>
        <tissue evidence="2">Leaves</tissue>
    </source>
</reference>
<comment type="caution">
    <text evidence="2">The sequence shown here is derived from an EMBL/GenBank/DDBJ whole genome shotgun (WGS) entry which is preliminary data.</text>
</comment>
<feature type="region of interest" description="Disordered" evidence="1">
    <location>
        <begin position="1"/>
        <end position="23"/>
    </location>
</feature>
<organism evidence="2 3">
    <name type="scientific">Psophocarpus tetragonolobus</name>
    <name type="common">Winged bean</name>
    <name type="synonym">Dolichos tetragonolobus</name>
    <dbReference type="NCBI Taxonomy" id="3891"/>
    <lineage>
        <taxon>Eukaryota</taxon>
        <taxon>Viridiplantae</taxon>
        <taxon>Streptophyta</taxon>
        <taxon>Embryophyta</taxon>
        <taxon>Tracheophyta</taxon>
        <taxon>Spermatophyta</taxon>
        <taxon>Magnoliopsida</taxon>
        <taxon>eudicotyledons</taxon>
        <taxon>Gunneridae</taxon>
        <taxon>Pentapetalae</taxon>
        <taxon>rosids</taxon>
        <taxon>fabids</taxon>
        <taxon>Fabales</taxon>
        <taxon>Fabaceae</taxon>
        <taxon>Papilionoideae</taxon>
        <taxon>50 kb inversion clade</taxon>
        <taxon>NPAAA clade</taxon>
        <taxon>indigoferoid/millettioid clade</taxon>
        <taxon>Phaseoleae</taxon>
        <taxon>Psophocarpus</taxon>
    </lineage>
</organism>
<accession>A0AAN9S9H0</accession>
<evidence type="ECO:0000313" key="3">
    <source>
        <dbReference type="Proteomes" id="UP001386955"/>
    </source>
</evidence>
<evidence type="ECO:0000313" key="2">
    <source>
        <dbReference type="EMBL" id="KAK7391501.1"/>
    </source>
</evidence>
<dbReference type="AlphaFoldDB" id="A0AAN9S9H0"/>
<sequence length="95" mass="10446">MRRCHEKDSKNADPPPGGGYAIEDVPPSISSHIIYVCRPNTAYIWTLHSQPLQLPGLAHITASNADQIPLLAFSDSLDFLKEVQSSSAKNQDYPI</sequence>
<proteinExistence type="predicted"/>
<gene>
    <name evidence="2" type="ORF">VNO78_19917</name>
</gene>
<dbReference type="Proteomes" id="UP001386955">
    <property type="component" value="Unassembled WGS sequence"/>
</dbReference>
<evidence type="ECO:0000256" key="1">
    <source>
        <dbReference type="SAM" id="MobiDB-lite"/>
    </source>
</evidence>
<feature type="compositionally biased region" description="Basic and acidic residues" evidence="1">
    <location>
        <begin position="1"/>
        <end position="11"/>
    </location>
</feature>
<keyword evidence="3" id="KW-1185">Reference proteome</keyword>
<dbReference type="EMBL" id="JAYMYS010000005">
    <property type="protein sequence ID" value="KAK7391501.1"/>
    <property type="molecule type" value="Genomic_DNA"/>
</dbReference>
<name>A0AAN9S9H0_PSOTE</name>